<name>A0ABX8G1W5_9ACTN</name>
<dbReference type="SMART" id="SM00220">
    <property type="entry name" value="S_TKc"/>
    <property type="match status" value="1"/>
</dbReference>
<accession>A0ABX8G1W5</accession>
<dbReference type="InterPro" id="IPR000719">
    <property type="entry name" value="Prot_kinase_dom"/>
</dbReference>
<sequence length="528" mass="58134">MLLERYQLQEVWEEYDNTRYWRAFDEETDSEVFVQELRPRAAPARDRRPTKESFGLPGELKRQVRVLPTAERQHLLNVHDVVEHAGSLWIVMDPVQPLSLHHLLRQQGRFGPAGAVHICAELAESLAELHSSGLVHGQFDPRNVFFRPDQTAALAGYGLTTDPLGDGGPWVRPWRPGSPYTAPEQAKSRDVPPRPSRAGDLWALGMTLYELAHGPAVGRRVLAASPLRALPDSRPPRVRGERELTLLLRMLLAPHPGARSSADPAVVSLRRLAQSHAPPPSGHWAVPSRFRRPFGQRVRDALLKLGARVTSRLVAAVLVAVLATMLGIHLAGKSQAHGWWGFVLQGVVIGVAYALVTLGAQGATHVWAYYVEWRRRRRGTPSPLPPAPSPPSPPAALAASPPQVPECTPRLTVRDRRGVTVGRPVRLDFTLDVPEGHPWHLPVGRPAELVLLAQAHTAATVTPPAVGYRVAPVERATFRFTAHEPGHHHLRLTVYDRHHGLVLQELDATMEVDASGSLGSVTPRTLEP</sequence>
<feature type="compositionally biased region" description="Pro residues" evidence="1">
    <location>
        <begin position="382"/>
        <end position="394"/>
    </location>
</feature>
<dbReference type="PANTHER" id="PTHR24361:SF613">
    <property type="entry name" value="NUCLEAR RECEPTOR-BINDING PROTEIN-RELATED"/>
    <property type="match status" value="1"/>
</dbReference>
<keyword evidence="2" id="KW-0472">Membrane</keyword>
<dbReference type="GO" id="GO:0016301">
    <property type="term" value="F:kinase activity"/>
    <property type="evidence" value="ECO:0007669"/>
    <property type="project" value="UniProtKB-KW"/>
</dbReference>
<evidence type="ECO:0000313" key="4">
    <source>
        <dbReference type="EMBL" id="QWB27341.1"/>
    </source>
</evidence>
<dbReference type="InterPro" id="IPR053235">
    <property type="entry name" value="Ser_Thr_kinase"/>
</dbReference>
<feature type="transmembrane region" description="Helical" evidence="2">
    <location>
        <begin position="313"/>
        <end position="332"/>
    </location>
</feature>
<keyword evidence="2" id="KW-0812">Transmembrane</keyword>
<organism evidence="4 5">
    <name type="scientific">Streptomyces koelreuteriae</name>
    <dbReference type="NCBI Taxonomy" id="2838015"/>
    <lineage>
        <taxon>Bacteria</taxon>
        <taxon>Bacillati</taxon>
        <taxon>Actinomycetota</taxon>
        <taxon>Actinomycetes</taxon>
        <taxon>Kitasatosporales</taxon>
        <taxon>Streptomycetaceae</taxon>
        <taxon>Streptomyces</taxon>
    </lineage>
</organism>
<evidence type="ECO:0000256" key="1">
    <source>
        <dbReference type="SAM" id="MobiDB-lite"/>
    </source>
</evidence>
<keyword evidence="4" id="KW-0418">Kinase</keyword>
<dbReference type="Pfam" id="PF00069">
    <property type="entry name" value="Pkinase"/>
    <property type="match status" value="1"/>
</dbReference>
<feature type="region of interest" description="Disordered" evidence="1">
    <location>
        <begin position="379"/>
        <end position="404"/>
    </location>
</feature>
<dbReference type="InterPro" id="IPR011009">
    <property type="entry name" value="Kinase-like_dom_sf"/>
</dbReference>
<evidence type="ECO:0000313" key="5">
    <source>
        <dbReference type="Proteomes" id="UP000679629"/>
    </source>
</evidence>
<protein>
    <submittedName>
        <fullName evidence="4">Protein kinase</fullName>
    </submittedName>
</protein>
<dbReference type="EMBL" id="CP075896">
    <property type="protein sequence ID" value="QWB27341.1"/>
    <property type="molecule type" value="Genomic_DNA"/>
</dbReference>
<keyword evidence="5" id="KW-1185">Reference proteome</keyword>
<dbReference type="PROSITE" id="PS50011">
    <property type="entry name" value="PROTEIN_KINASE_DOM"/>
    <property type="match status" value="1"/>
</dbReference>
<dbReference type="Gene3D" id="1.10.510.10">
    <property type="entry name" value="Transferase(Phosphotransferase) domain 1"/>
    <property type="match status" value="1"/>
</dbReference>
<dbReference type="PANTHER" id="PTHR24361">
    <property type="entry name" value="MITOGEN-ACTIVATED KINASE KINASE KINASE"/>
    <property type="match status" value="1"/>
</dbReference>
<feature type="transmembrane region" description="Helical" evidence="2">
    <location>
        <begin position="338"/>
        <end position="371"/>
    </location>
</feature>
<evidence type="ECO:0000256" key="2">
    <source>
        <dbReference type="SAM" id="Phobius"/>
    </source>
</evidence>
<keyword evidence="2" id="KW-1133">Transmembrane helix</keyword>
<proteinExistence type="predicted"/>
<dbReference type="Proteomes" id="UP000679629">
    <property type="component" value="Chromosome"/>
</dbReference>
<feature type="region of interest" description="Disordered" evidence="1">
    <location>
        <begin position="174"/>
        <end position="195"/>
    </location>
</feature>
<gene>
    <name evidence="4" type="ORF">KJK29_34690</name>
</gene>
<keyword evidence="4" id="KW-0808">Transferase</keyword>
<reference evidence="5" key="1">
    <citation type="submission" date="2021-05" db="EMBL/GenBank/DDBJ databases">
        <title>Direct Submission.</title>
        <authorList>
            <person name="Li K."/>
            <person name="Gao J."/>
        </authorList>
    </citation>
    <scope>NUCLEOTIDE SEQUENCE [LARGE SCALE GENOMIC DNA]</scope>
    <source>
        <strain evidence="5">MG62</strain>
    </source>
</reference>
<feature type="domain" description="Protein kinase" evidence="3">
    <location>
        <begin position="1"/>
        <end position="272"/>
    </location>
</feature>
<dbReference type="SUPFAM" id="SSF56112">
    <property type="entry name" value="Protein kinase-like (PK-like)"/>
    <property type="match status" value="1"/>
</dbReference>
<dbReference type="RefSeq" id="WP_215123136.1">
    <property type="nucleotide sequence ID" value="NZ_CP075896.1"/>
</dbReference>
<evidence type="ECO:0000259" key="3">
    <source>
        <dbReference type="PROSITE" id="PS50011"/>
    </source>
</evidence>